<sequence>MARKIEVMGDFGDQFLTCSVCMLRYRDPRVLPCFHTFYKECLKLWATQQQPLECPACRTQVSLPDQGVDGLRTNFYVNKLLDFAAVKKGAGSGSVPCQVCETRRKGNGHGAYSVLFCCKRRWGSVRRTLGPTDVAVDTTGNIAVVDGKGRRVLVFDTKTGQSLRCFSLADDGEHPCGIDIDSNGQFIVTSWRGSQGIITVYSREGTLVKTLNSECFRELCGVRVLKDGRMVVVDKQLKCCLLLQPDGSLIRDIGKGQLQKPRFVAVDESRDLFYVTDGDAHKVLVFDLEGKMKFKFGEVGLGERQFLCPSGITLDPTGNVIVVNFLGGRLQVFGPDGTYLRTVPRESQRQQMVT</sequence>
<evidence type="ECO:0000256" key="3">
    <source>
        <dbReference type="ARBA" id="ARBA00022771"/>
    </source>
</evidence>
<evidence type="ECO:0000313" key="8">
    <source>
        <dbReference type="EMBL" id="EEN68137.1"/>
    </source>
</evidence>
<evidence type="ECO:0000256" key="2">
    <source>
        <dbReference type="ARBA" id="ARBA00022737"/>
    </source>
</evidence>
<dbReference type="eggNOG" id="KOG2177">
    <property type="taxonomic scope" value="Eukaryota"/>
</dbReference>
<dbReference type="Gene3D" id="3.30.40.10">
    <property type="entry name" value="Zinc/RING finger domain, C3HC4 (zinc finger)"/>
    <property type="match status" value="1"/>
</dbReference>
<feature type="repeat" description="NHL" evidence="6">
    <location>
        <begin position="254"/>
        <end position="289"/>
    </location>
</feature>
<dbReference type="GO" id="GO:0008270">
    <property type="term" value="F:zinc ion binding"/>
    <property type="evidence" value="ECO:0007669"/>
    <property type="project" value="UniProtKB-KW"/>
</dbReference>
<keyword evidence="2" id="KW-0677">Repeat</keyword>
<dbReference type="PROSITE" id="PS51125">
    <property type="entry name" value="NHL"/>
    <property type="match status" value="3"/>
</dbReference>
<evidence type="ECO:0000256" key="5">
    <source>
        <dbReference type="PROSITE-ProRule" id="PRU00175"/>
    </source>
</evidence>
<dbReference type="Pfam" id="PF13639">
    <property type="entry name" value="zf-RING_2"/>
    <property type="match status" value="1"/>
</dbReference>
<reference evidence="8" key="1">
    <citation type="journal article" date="2008" name="Nature">
        <title>The amphioxus genome and the evolution of the chordate karyotype.</title>
        <authorList>
            <consortium name="US DOE Joint Genome Institute (JGI-PGF)"/>
            <person name="Putnam N.H."/>
            <person name="Butts T."/>
            <person name="Ferrier D.E.K."/>
            <person name="Furlong R.F."/>
            <person name="Hellsten U."/>
            <person name="Kawashima T."/>
            <person name="Robinson-Rechavi M."/>
            <person name="Shoguchi E."/>
            <person name="Terry A."/>
            <person name="Yu J.-K."/>
            <person name="Benito-Gutierrez E.L."/>
            <person name="Dubchak I."/>
            <person name="Garcia-Fernandez J."/>
            <person name="Gibson-Brown J.J."/>
            <person name="Grigoriev I.V."/>
            <person name="Horton A.C."/>
            <person name="de Jong P.J."/>
            <person name="Jurka J."/>
            <person name="Kapitonov V.V."/>
            <person name="Kohara Y."/>
            <person name="Kuroki Y."/>
            <person name="Lindquist E."/>
            <person name="Lucas S."/>
            <person name="Osoegawa K."/>
            <person name="Pennacchio L.A."/>
            <person name="Salamov A.A."/>
            <person name="Satou Y."/>
            <person name="Sauka-Spengler T."/>
            <person name="Schmutz J."/>
            <person name="Shin-I T."/>
            <person name="Toyoda A."/>
            <person name="Bronner-Fraser M."/>
            <person name="Fujiyama A."/>
            <person name="Holland L.Z."/>
            <person name="Holland P.W.H."/>
            <person name="Satoh N."/>
            <person name="Rokhsar D.S."/>
        </authorList>
    </citation>
    <scope>NUCLEOTIDE SEQUENCE [LARGE SCALE GENOMIC DNA]</scope>
    <source>
        <strain evidence="8">S238N-H82</strain>
        <tissue evidence="8">Testes</tissue>
    </source>
</reference>
<organism>
    <name type="scientific">Branchiostoma floridae</name>
    <name type="common">Florida lancelet</name>
    <name type="synonym">Amphioxus</name>
    <dbReference type="NCBI Taxonomy" id="7739"/>
    <lineage>
        <taxon>Eukaryota</taxon>
        <taxon>Metazoa</taxon>
        <taxon>Chordata</taxon>
        <taxon>Cephalochordata</taxon>
        <taxon>Leptocardii</taxon>
        <taxon>Amphioxiformes</taxon>
        <taxon>Branchiostomatidae</taxon>
        <taxon>Branchiostoma</taxon>
    </lineage>
</organism>
<dbReference type="SUPFAM" id="SSF101898">
    <property type="entry name" value="NHL repeat"/>
    <property type="match status" value="1"/>
</dbReference>
<evidence type="ECO:0000256" key="4">
    <source>
        <dbReference type="ARBA" id="ARBA00022833"/>
    </source>
</evidence>
<dbReference type="InterPro" id="IPR047153">
    <property type="entry name" value="TRIM45/56/19-like"/>
</dbReference>
<protein>
    <recommendedName>
        <fullName evidence="7">RING-type domain-containing protein</fullName>
    </recommendedName>
</protein>
<dbReference type="EMBL" id="GG666468">
    <property type="protein sequence ID" value="EEN68137.1"/>
    <property type="molecule type" value="Genomic_DNA"/>
</dbReference>
<dbReference type="SMART" id="SM00184">
    <property type="entry name" value="RING"/>
    <property type="match status" value="1"/>
</dbReference>
<dbReference type="STRING" id="7739.C3XVL1"/>
<dbReference type="InterPro" id="IPR013083">
    <property type="entry name" value="Znf_RING/FYVE/PHD"/>
</dbReference>
<proteinExistence type="predicted"/>
<keyword evidence="4" id="KW-0862">Zinc</keyword>
<feature type="repeat" description="NHL" evidence="6">
    <location>
        <begin position="117"/>
        <end position="158"/>
    </location>
</feature>
<dbReference type="SUPFAM" id="SSF57850">
    <property type="entry name" value="RING/U-box"/>
    <property type="match status" value="1"/>
</dbReference>
<dbReference type="CDD" id="cd05819">
    <property type="entry name" value="NHL"/>
    <property type="match status" value="1"/>
</dbReference>
<evidence type="ECO:0000256" key="1">
    <source>
        <dbReference type="ARBA" id="ARBA00022723"/>
    </source>
</evidence>
<dbReference type="AlphaFoldDB" id="C3XVL1"/>
<dbReference type="Pfam" id="PF01436">
    <property type="entry name" value="NHL"/>
    <property type="match status" value="1"/>
</dbReference>
<gene>
    <name evidence="8" type="ORF">BRAFLDRAFT_96076</name>
</gene>
<evidence type="ECO:0000259" key="7">
    <source>
        <dbReference type="PROSITE" id="PS50089"/>
    </source>
</evidence>
<evidence type="ECO:0000256" key="6">
    <source>
        <dbReference type="PROSITE-ProRule" id="PRU00504"/>
    </source>
</evidence>
<dbReference type="InterPro" id="IPR011042">
    <property type="entry name" value="6-blade_b-propeller_TolB-like"/>
</dbReference>
<dbReference type="PANTHER" id="PTHR25462:SF229">
    <property type="entry name" value="TRANSCRIPTION INTERMEDIARY FACTOR 1-BETA"/>
    <property type="match status" value="1"/>
</dbReference>
<dbReference type="InParanoid" id="C3XVL1"/>
<dbReference type="Gene3D" id="2.120.10.30">
    <property type="entry name" value="TolB, C-terminal domain"/>
    <property type="match status" value="1"/>
</dbReference>
<name>C3XVL1_BRAFL</name>
<keyword evidence="3 5" id="KW-0863">Zinc-finger</keyword>
<dbReference type="InterPro" id="IPR001258">
    <property type="entry name" value="NHL_repeat"/>
</dbReference>
<feature type="repeat" description="NHL" evidence="6">
    <location>
        <begin position="293"/>
        <end position="336"/>
    </location>
</feature>
<keyword evidence="1" id="KW-0479">Metal-binding</keyword>
<feature type="domain" description="RING-type" evidence="7">
    <location>
        <begin position="18"/>
        <end position="58"/>
    </location>
</feature>
<dbReference type="PROSITE" id="PS50089">
    <property type="entry name" value="ZF_RING_2"/>
    <property type="match status" value="1"/>
</dbReference>
<dbReference type="InterPro" id="IPR001841">
    <property type="entry name" value="Znf_RING"/>
</dbReference>
<dbReference type="FunFam" id="3.30.40.10:FF:000362">
    <property type="entry name" value="E3 ubiquitin-protein ligase TRIM56"/>
    <property type="match status" value="1"/>
</dbReference>
<accession>C3XVL1</accession>
<dbReference type="PANTHER" id="PTHR25462">
    <property type="entry name" value="BONUS, ISOFORM C-RELATED"/>
    <property type="match status" value="1"/>
</dbReference>